<evidence type="ECO:0000256" key="16">
    <source>
        <dbReference type="PIRNR" id="PIRNR000381"/>
    </source>
</evidence>
<dbReference type="Gene3D" id="3.40.50.280">
    <property type="entry name" value="Cobalamin-binding domain"/>
    <property type="match status" value="1"/>
</dbReference>
<keyword evidence="11 16" id="KW-0479">Metal-binding</keyword>
<evidence type="ECO:0000313" key="25">
    <source>
        <dbReference type="EMBL" id="KAG5192743.1"/>
    </source>
</evidence>
<dbReference type="InterPro" id="IPR003759">
    <property type="entry name" value="Cbl-bd_cap"/>
</dbReference>
<comment type="domain">
    <text evidence="16">Modular enzyme with four functionally distinct domains. The isolated Hcy-binding domain catalyzes methyl transfer from free methylcobalamin to homocysteine. The Hcy-binding domain in association with the pterin-binding domain catalyzes the methylation of cob(I)alamin by methyltetrahydrofolate and the methylation of homocysteine. The B12-binding domain binds the cofactor. The AdoMet activation domain binds S-adenosyl-L-methionine. Under aerobic conditions cob(I)alamin can be converted to inactive cob(II)alamin. Reductive methylation by S-adenosyl-L-methionine and flavodoxin regenerates methylcobalamin.</text>
</comment>
<dbReference type="PROSITE" id="PS50974">
    <property type="entry name" value="ADOMET_ACTIVATION"/>
    <property type="match status" value="1"/>
</dbReference>
<dbReference type="InterPro" id="IPR033706">
    <property type="entry name" value="Met_synthase_B12-bd"/>
</dbReference>
<evidence type="ECO:0000256" key="7">
    <source>
        <dbReference type="ARBA" id="ARBA00022605"/>
    </source>
</evidence>
<feature type="binding site" evidence="17 19">
    <location>
        <position position="336"/>
    </location>
    <ligand>
        <name>Zn(2+)</name>
        <dbReference type="ChEBI" id="CHEBI:29105"/>
    </ligand>
</feature>
<dbReference type="PROSITE" id="PS51332">
    <property type="entry name" value="B12_BINDING"/>
    <property type="match status" value="1"/>
</dbReference>
<dbReference type="Pfam" id="PF02574">
    <property type="entry name" value="S-methyl_trans"/>
    <property type="match status" value="1"/>
</dbReference>
<feature type="binding site" evidence="18">
    <location>
        <position position="911"/>
    </location>
    <ligand>
        <name>methylcob(III)alamin</name>
        <dbReference type="ChEBI" id="CHEBI:28115"/>
    </ligand>
</feature>
<keyword evidence="7 16" id="KW-0028">Amino-acid biosynthesis</keyword>
<keyword evidence="14 16" id="KW-0486">Methionine biosynthesis</keyword>
<evidence type="ECO:0000256" key="1">
    <source>
        <dbReference type="ARBA" id="ARBA00001947"/>
    </source>
</evidence>
<dbReference type="Gene3D" id="3.20.20.330">
    <property type="entry name" value="Homocysteine-binding-like domain"/>
    <property type="match status" value="1"/>
</dbReference>
<feature type="binding site" evidence="18">
    <location>
        <position position="726"/>
    </location>
    <ligand>
        <name>methylcob(III)alamin</name>
        <dbReference type="ChEBI" id="CHEBI:28115"/>
    </ligand>
</feature>
<feature type="binding site" evidence="18">
    <location>
        <position position="1190"/>
    </location>
    <ligand>
        <name>S-adenosyl-L-methionine</name>
        <dbReference type="ChEBI" id="CHEBI:59789"/>
    </ligand>
</feature>
<dbReference type="NCBIfam" id="NF007024">
    <property type="entry name" value="PRK09490.1"/>
    <property type="match status" value="1"/>
</dbReference>
<dbReference type="InterPro" id="IPR000489">
    <property type="entry name" value="Pterin-binding_dom"/>
</dbReference>
<dbReference type="InterPro" id="IPR036724">
    <property type="entry name" value="Cobalamin-bd_sf"/>
</dbReference>
<dbReference type="PROSITE" id="PS50970">
    <property type="entry name" value="HCY"/>
    <property type="match status" value="1"/>
</dbReference>
<feature type="binding site" evidence="18">
    <location>
        <begin position="804"/>
        <end position="808"/>
    </location>
    <ligand>
        <name>methylcob(III)alamin</name>
        <dbReference type="ChEBI" id="CHEBI:28115"/>
    </ligand>
</feature>
<dbReference type="GO" id="GO:0032259">
    <property type="term" value="P:methylation"/>
    <property type="evidence" value="ECO:0007669"/>
    <property type="project" value="UniProtKB-KW"/>
</dbReference>
<dbReference type="GO" id="GO:0050667">
    <property type="term" value="P:homocysteine metabolic process"/>
    <property type="evidence" value="ECO:0007669"/>
    <property type="project" value="TreeGrafter"/>
</dbReference>
<keyword evidence="9 16" id="KW-0808">Transferase</keyword>
<keyword evidence="15 16" id="KW-0170">Cobalt</keyword>
<evidence type="ECO:0000256" key="17">
    <source>
        <dbReference type="PIRSR" id="PIRSR000381-1"/>
    </source>
</evidence>
<comment type="similarity">
    <text evidence="4">Belongs to the vitamin-B12 dependent methionine synthase family.</text>
</comment>
<gene>
    <name evidence="25" type="ORF">JKP88DRAFT_269262</name>
</gene>
<dbReference type="SUPFAM" id="SSF51717">
    <property type="entry name" value="Dihydropteroate synthetase-like"/>
    <property type="match status" value="1"/>
</dbReference>
<dbReference type="Gene3D" id="3.10.196.10">
    <property type="entry name" value="Vitamin B12-dependent methionine synthase, activation domain"/>
    <property type="match status" value="1"/>
</dbReference>
<name>A0A836CPG7_9STRA</name>
<dbReference type="GO" id="GO:0031419">
    <property type="term" value="F:cobalamin binding"/>
    <property type="evidence" value="ECO:0007669"/>
    <property type="project" value="UniProtKB-UniRule"/>
</dbReference>
<dbReference type="Proteomes" id="UP000664859">
    <property type="component" value="Unassembled WGS sequence"/>
</dbReference>
<dbReference type="GO" id="GO:0008270">
    <property type="term" value="F:zinc ion binding"/>
    <property type="evidence" value="ECO:0007669"/>
    <property type="project" value="UniProtKB-UniRule"/>
</dbReference>
<dbReference type="Gene3D" id="1.10.288.10">
    <property type="entry name" value="Cobalamin-dependent Methionine Synthase, domain 2"/>
    <property type="match status" value="1"/>
</dbReference>
<feature type="domain" description="Pterin-binding" evidence="21">
    <location>
        <begin position="384"/>
        <end position="645"/>
    </location>
</feature>
<evidence type="ECO:0000256" key="19">
    <source>
        <dbReference type="PROSITE-ProRule" id="PRU00333"/>
    </source>
</evidence>
<dbReference type="PROSITE" id="PS51337">
    <property type="entry name" value="B12_BINDING_NTER"/>
    <property type="match status" value="1"/>
</dbReference>
<comment type="catalytic activity">
    <reaction evidence="16">
        <text>(6S)-5-methyl-5,6,7,8-tetrahydrofolate + L-homocysteine = (6S)-5,6,7,8-tetrahydrofolate + L-methionine</text>
        <dbReference type="Rhea" id="RHEA:11172"/>
        <dbReference type="ChEBI" id="CHEBI:18608"/>
        <dbReference type="ChEBI" id="CHEBI:57453"/>
        <dbReference type="ChEBI" id="CHEBI:57844"/>
        <dbReference type="ChEBI" id="CHEBI:58199"/>
        <dbReference type="EC" id="2.1.1.13"/>
    </reaction>
</comment>
<evidence type="ECO:0000256" key="10">
    <source>
        <dbReference type="ARBA" id="ARBA00022691"/>
    </source>
</evidence>
<dbReference type="EC" id="2.1.1.13" evidence="5 16"/>
<dbReference type="InterPro" id="IPR006158">
    <property type="entry name" value="Cobalamin-bd"/>
</dbReference>
<protein>
    <recommendedName>
        <fullName evidence="5 16">Methionine synthase</fullName>
        <ecNumber evidence="5 16">2.1.1.13</ecNumber>
    </recommendedName>
    <alternativeName>
        <fullName evidence="16">5-methyltetrahydrofolate--homocysteine methyltransferase</fullName>
    </alternativeName>
</protein>
<comment type="function">
    <text evidence="16">Catalyzes the transfer of a methyl group from methyl-cobalamin to homocysteine, yielding enzyme-bound cob(I)alamin and methionine. Subsequently, remethylates the cofactor using methyltetrahydrofolate.</text>
</comment>
<evidence type="ECO:0000256" key="14">
    <source>
        <dbReference type="ARBA" id="ARBA00023167"/>
    </source>
</evidence>
<evidence type="ECO:0000256" key="18">
    <source>
        <dbReference type="PIRSR" id="PIRSR000381-2"/>
    </source>
</evidence>
<feature type="domain" description="B12-binding N-terminal" evidence="24">
    <location>
        <begin position="682"/>
        <end position="776"/>
    </location>
</feature>
<keyword evidence="13 16" id="KW-0862">Zinc</keyword>
<dbReference type="PROSITE" id="PS50972">
    <property type="entry name" value="PTERIN_BINDING"/>
    <property type="match status" value="1"/>
</dbReference>
<evidence type="ECO:0000256" key="9">
    <source>
        <dbReference type="ARBA" id="ARBA00022679"/>
    </source>
</evidence>
<keyword evidence="10 16" id="KW-0949">S-adenosyl-L-methionine</keyword>
<evidence type="ECO:0000256" key="4">
    <source>
        <dbReference type="ARBA" id="ARBA00010398"/>
    </source>
</evidence>
<dbReference type="InterPro" id="IPR003726">
    <property type="entry name" value="HCY_dom"/>
</dbReference>
<evidence type="ECO:0000259" key="20">
    <source>
        <dbReference type="PROSITE" id="PS50970"/>
    </source>
</evidence>
<dbReference type="InterPro" id="IPR011822">
    <property type="entry name" value="MetH"/>
</dbReference>
<dbReference type="SMART" id="SM01018">
    <property type="entry name" value="B12-binding_2"/>
    <property type="match status" value="1"/>
</dbReference>
<dbReference type="SUPFAM" id="SSF47644">
    <property type="entry name" value="Methionine synthase domain"/>
    <property type="match status" value="1"/>
</dbReference>
<comment type="cofactor">
    <cofactor evidence="2 16 17">
        <name>methylcob(III)alamin</name>
        <dbReference type="ChEBI" id="CHEBI:28115"/>
    </cofactor>
</comment>
<comment type="cofactor">
    <cofactor evidence="1 16 19">
        <name>Zn(2+)</name>
        <dbReference type="ChEBI" id="CHEBI:29105"/>
    </cofactor>
</comment>
<dbReference type="FunFam" id="3.20.20.330:FF:000001">
    <property type="entry name" value="Methionine synthase"/>
    <property type="match status" value="1"/>
</dbReference>
<dbReference type="GO" id="GO:0046653">
    <property type="term" value="P:tetrahydrofolate metabolic process"/>
    <property type="evidence" value="ECO:0007669"/>
    <property type="project" value="TreeGrafter"/>
</dbReference>
<evidence type="ECO:0000256" key="12">
    <source>
        <dbReference type="ARBA" id="ARBA00022737"/>
    </source>
</evidence>
<dbReference type="NCBIfam" id="TIGR02082">
    <property type="entry name" value="metH"/>
    <property type="match status" value="1"/>
</dbReference>
<dbReference type="PANTHER" id="PTHR45833">
    <property type="entry name" value="METHIONINE SYNTHASE"/>
    <property type="match status" value="1"/>
</dbReference>
<feature type="domain" description="AdoMet activation" evidence="22">
    <location>
        <begin position="947"/>
        <end position="1282"/>
    </location>
</feature>
<dbReference type="OrthoDB" id="261426at2759"/>
<keyword evidence="26" id="KW-1185">Reference proteome</keyword>
<dbReference type="InterPro" id="IPR004223">
    <property type="entry name" value="VitB12-dep_Met_synth_activ_dom"/>
</dbReference>
<feature type="binding site" evidence="18">
    <location>
        <position position="998"/>
    </location>
    <ligand>
        <name>S-adenosyl-L-methionine</name>
        <dbReference type="ChEBI" id="CHEBI:59789"/>
    </ligand>
</feature>
<evidence type="ECO:0000313" key="26">
    <source>
        <dbReference type="Proteomes" id="UP000664859"/>
    </source>
</evidence>
<sequence length="1282" mass="141949">MSSFVGAYAAKDASVADYPRYTKGKDSCTAYLTRLFQERIVMYDGAMGTMIQKHRLEEEDYRGERFKDYDKLVRGNNDLLSITQPQIIRQIHIEYLESGSDIIGTNTFSSTTIAQADYGMENLVYELNYESAKLARSACDEVTARDPSRPRFVAGSIGPTNRTASISPSVEDPSYRNVNFDELVDAYYFEAKALVEGGSDIIIVETIFDTLNAKAAVFAVRKYLRETNQEDIPLMISGTLVDQSGRTLSGQTGEGFYVSMRHVKPFCIGLNCALGAQQMKPFLRRLSMVAECFVHVYSNAGLPNAMGGYDDTPSDMARDNHEFASEGMVNMIGGCCGSTPQHIKAMHEDVKDCAPRPLPKPLDPPVMWLSGLEPLQVSKDRINFLNVGERCNCSGSIQFKKLIMAGNYSSAMDVAKAQVEDGAMVVDINLDDGLLDGLAAMQKFCKIAVTEPDVSKVPFMIDSSKFEILEAGLKWVQGKCIVNSISLKVGETEFRRQATIVRDHGAAVVVMAFDEEGQAADEESKVRICKRSYDILVDELKFPPEDIIFDPNILTIATGIDEHNNYAIDFINATRRIKEVCPHCKISGGVSNLSFGFRGVNTIREAMHSVFLYHAIQAGMDMGIVNAGMLQVYDDIAPDLLKIVEDAVLNKHPGATEALLERAQIERELADARKAGGKVAVKEGSWRDQPVKARLTHSLIKGIDQYIETDTEEARSQADRPLSVIEGPLMDGMNVVGDLFGAGKMFLPQVIKSARVMKKAVAYLLPFMEEEKRLKALEQGVDPNEPVDDDAAYAGKVVIATVKGDVHDIGKNIVAVVLGCNNYKVYDLGVMVSCEDILKAVDKYKPDIVGLSGLITPSLDEMVFVAREMAKKGCTQPLMIGGATTSKMHTAVKIAPQYSSPEHPVIHVLDASRSVTVVSSLLGGEKTEYAEEVLEEYEELREEHYAGLEERNYLTLEKAMGKRLEINFEATPAPQPPSFIGNKVLDNYSLESVLDYIDWNPFFQTWELRGRYPNRGYPKIFNDATVGAEAKKLFDDAQVMLNDIVANKRLRLTGVLGMYPANRVGEDVVLYSDASRAEKLATFCMLRQQAEKDTPTEAYLSLADFVAPVGHRDHLGMFAVACMGCDDEVKRFEAENDDYSKIMVQALADRLVEAFAEALHADVRREIWGFASEEKVAGEDLFKLKYQGIRPAPGYPSQPDHTEKRTMWNVLKAEELAGIQLSESLSMMPASSVSALVFAHPQSEYFAVGKIGKDQVESYAARKGMPLDECQRWLGPILNYDF</sequence>
<dbReference type="CDD" id="cd02069">
    <property type="entry name" value="methionine_synthase_B12_BD"/>
    <property type="match status" value="1"/>
</dbReference>
<dbReference type="EMBL" id="JAFCMP010000002">
    <property type="protein sequence ID" value="KAG5192743.1"/>
    <property type="molecule type" value="Genomic_DNA"/>
</dbReference>
<evidence type="ECO:0000259" key="22">
    <source>
        <dbReference type="PROSITE" id="PS50974"/>
    </source>
</evidence>
<dbReference type="GO" id="GO:0005829">
    <property type="term" value="C:cytosol"/>
    <property type="evidence" value="ECO:0007669"/>
    <property type="project" value="TreeGrafter"/>
</dbReference>
<comment type="caution">
    <text evidence="25">The sequence shown here is derived from an EMBL/GenBank/DDBJ whole genome shotgun (WGS) entry which is preliminary data.</text>
</comment>
<dbReference type="InterPro" id="IPR050554">
    <property type="entry name" value="Met_Synthase/Corrinoid"/>
</dbReference>
<accession>A0A836CPG7</accession>
<dbReference type="InterPro" id="IPR036594">
    <property type="entry name" value="Meth_synthase_dom"/>
</dbReference>
<dbReference type="Pfam" id="PF02965">
    <property type="entry name" value="Met_synt_B12"/>
    <property type="match status" value="1"/>
</dbReference>
<evidence type="ECO:0000256" key="3">
    <source>
        <dbReference type="ARBA" id="ARBA00005178"/>
    </source>
</evidence>
<evidence type="ECO:0000256" key="11">
    <source>
        <dbReference type="ARBA" id="ARBA00022723"/>
    </source>
</evidence>
<dbReference type="Gene3D" id="1.10.1240.10">
    <property type="entry name" value="Methionine synthase domain"/>
    <property type="match status" value="1"/>
</dbReference>
<dbReference type="SUPFAM" id="SSF52242">
    <property type="entry name" value="Cobalamin (vitamin B12)-binding domain"/>
    <property type="match status" value="1"/>
</dbReference>
<proteinExistence type="inferred from homology"/>
<evidence type="ECO:0000256" key="8">
    <source>
        <dbReference type="ARBA" id="ARBA00022628"/>
    </source>
</evidence>
<dbReference type="FunFam" id="3.40.50.280:FF:000001">
    <property type="entry name" value="Methionine synthase"/>
    <property type="match status" value="1"/>
</dbReference>
<dbReference type="PANTHER" id="PTHR45833:SF1">
    <property type="entry name" value="METHIONINE SYNTHASE"/>
    <property type="match status" value="1"/>
</dbReference>
<keyword evidence="8 16" id="KW-0846">Cobalamin</keyword>
<keyword evidence="12" id="KW-0677">Repeat</keyword>
<organism evidence="25 26">
    <name type="scientific">Tribonema minus</name>
    <dbReference type="NCBI Taxonomy" id="303371"/>
    <lineage>
        <taxon>Eukaryota</taxon>
        <taxon>Sar</taxon>
        <taxon>Stramenopiles</taxon>
        <taxon>Ochrophyta</taxon>
        <taxon>PX clade</taxon>
        <taxon>Xanthophyceae</taxon>
        <taxon>Tribonematales</taxon>
        <taxon>Tribonemataceae</taxon>
        <taxon>Tribonema</taxon>
    </lineage>
</organism>
<feature type="binding site" evidence="18">
    <location>
        <position position="852"/>
    </location>
    <ligand>
        <name>methylcob(III)alamin</name>
        <dbReference type="ChEBI" id="CHEBI:28115"/>
    </ligand>
</feature>
<evidence type="ECO:0000256" key="13">
    <source>
        <dbReference type="ARBA" id="ARBA00022833"/>
    </source>
</evidence>
<keyword evidence="6 16" id="KW-0489">Methyltransferase</keyword>
<dbReference type="GO" id="GO:0008705">
    <property type="term" value="F:methionine synthase activity"/>
    <property type="evidence" value="ECO:0007669"/>
    <property type="project" value="UniProtKB-UniRule"/>
</dbReference>
<evidence type="ECO:0000256" key="2">
    <source>
        <dbReference type="ARBA" id="ARBA00001956"/>
    </source>
</evidence>
<dbReference type="FunFam" id="3.20.20.20:FF:000002">
    <property type="entry name" value="Methionine synthase"/>
    <property type="match status" value="1"/>
</dbReference>
<reference evidence="25" key="1">
    <citation type="submission" date="2021-02" db="EMBL/GenBank/DDBJ databases">
        <title>First Annotated Genome of the Yellow-green Alga Tribonema minus.</title>
        <authorList>
            <person name="Mahan K.M."/>
        </authorList>
    </citation>
    <scope>NUCLEOTIDE SEQUENCE</scope>
    <source>
        <strain evidence="25">UTEX B ZZ1240</strain>
    </source>
</reference>
<evidence type="ECO:0000259" key="21">
    <source>
        <dbReference type="PROSITE" id="PS50972"/>
    </source>
</evidence>
<dbReference type="UniPathway" id="UPA00051">
    <property type="reaction ID" value="UER00081"/>
</dbReference>
<feature type="binding site" evidence="18">
    <location>
        <begin position="1245"/>
        <end position="1246"/>
    </location>
    <ligand>
        <name>S-adenosyl-L-methionine</name>
        <dbReference type="ChEBI" id="CHEBI:59789"/>
    </ligand>
</feature>
<feature type="binding site" evidence="17 19">
    <location>
        <position position="272"/>
    </location>
    <ligand>
        <name>Zn(2+)</name>
        <dbReference type="ChEBI" id="CHEBI:29105"/>
    </ligand>
</feature>
<comment type="pathway">
    <text evidence="3 16">Amino-acid biosynthesis; L-methionine biosynthesis via de novo pathway; L-methionine from L-homocysteine (MetH route): step 1/1.</text>
</comment>
<dbReference type="PIRSF" id="PIRSF000381">
    <property type="entry name" value="MetH"/>
    <property type="match status" value="1"/>
</dbReference>
<feature type="binding site" description="axial binding residue" evidence="17">
    <location>
        <position position="807"/>
    </location>
    <ligand>
        <name>methylcob(III)alamin</name>
        <dbReference type="ChEBI" id="CHEBI:28115"/>
    </ligand>
    <ligandPart>
        <name>Co</name>
        <dbReference type="ChEBI" id="CHEBI:27638"/>
    </ligandPart>
</feature>
<dbReference type="InterPro" id="IPR036589">
    <property type="entry name" value="HCY_dom_sf"/>
</dbReference>
<evidence type="ECO:0000259" key="24">
    <source>
        <dbReference type="PROSITE" id="PS51337"/>
    </source>
</evidence>
<feature type="binding site" evidence="18">
    <location>
        <position position="856"/>
    </location>
    <ligand>
        <name>methylcob(III)alamin</name>
        <dbReference type="ChEBI" id="CHEBI:28115"/>
    </ligand>
</feature>
<dbReference type="SUPFAM" id="SSF82282">
    <property type="entry name" value="Homocysteine S-methyltransferase"/>
    <property type="match status" value="1"/>
</dbReference>
<evidence type="ECO:0000259" key="23">
    <source>
        <dbReference type="PROSITE" id="PS51332"/>
    </source>
</evidence>
<evidence type="ECO:0000256" key="5">
    <source>
        <dbReference type="ARBA" id="ARBA00012032"/>
    </source>
</evidence>
<evidence type="ECO:0000256" key="6">
    <source>
        <dbReference type="ARBA" id="ARBA00022603"/>
    </source>
</evidence>
<feature type="domain" description="B12-binding" evidence="23">
    <location>
        <begin position="794"/>
        <end position="932"/>
    </location>
</feature>
<dbReference type="Pfam" id="PF02607">
    <property type="entry name" value="B12-binding_2"/>
    <property type="match status" value="1"/>
</dbReference>
<dbReference type="SUPFAM" id="SSF56507">
    <property type="entry name" value="Methionine synthase activation domain-like"/>
    <property type="match status" value="1"/>
</dbReference>
<feature type="domain" description="Hcy-binding" evidence="20">
    <location>
        <begin position="29"/>
        <end position="350"/>
    </location>
</feature>
<dbReference type="Pfam" id="PF02310">
    <property type="entry name" value="B12-binding"/>
    <property type="match status" value="1"/>
</dbReference>
<dbReference type="Pfam" id="PF00809">
    <property type="entry name" value="Pterin_bind"/>
    <property type="match status" value="1"/>
</dbReference>
<dbReference type="InterPro" id="IPR037010">
    <property type="entry name" value="VitB12-dep_Met_synth_activ_sf"/>
</dbReference>
<feature type="binding site" evidence="17 19">
    <location>
        <position position="335"/>
    </location>
    <ligand>
        <name>Zn(2+)</name>
        <dbReference type="ChEBI" id="CHEBI:29105"/>
    </ligand>
</feature>
<dbReference type="Gene3D" id="3.20.20.20">
    <property type="entry name" value="Dihydropteroate synthase-like"/>
    <property type="match status" value="1"/>
</dbReference>
<dbReference type="InterPro" id="IPR011005">
    <property type="entry name" value="Dihydropteroate_synth-like_sf"/>
</dbReference>
<evidence type="ECO:0000256" key="15">
    <source>
        <dbReference type="ARBA" id="ARBA00023285"/>
    </source>
</evidence>
<dbReference type="FunFam" id="1.10.1240.10:FF:000001">
    <property type="entry name" value="Methionine synthase"/>
    <property type="match status" value="1"/>
</dbReference>
<dbReference type="CDD" id="cd00740">
    <property type="entry name" value="MeTr"/>
    <property type="match status" value="1"/>
</dbReference>